<dbReference type="Gene3D" id="3.40.50.11890">
    <property type="match status" value="1"/>
</dbReference>
<sequence length="394" mass="44599">MKGSVVVAIREKALQSRAFAALKNIYDNRESYIVDAKARGRKVVGTLGCDVPDEILMAAGYLPVRLYADKDPDLRDANQYLEFSFDPVIRAQFQKIVDGTYYDLVDRIVISNSTDALIRIYFYLREVHHIEPEKKVPPVYFIDWLFTRTRMHQVRNEGTIKRFIEEVESWSGTALTDSEIRAASEVCNENRAALRSFSALRKGENATVNSSEALVVIGSSLFMDRKEHTELVNQVIEDARSWEKLSGPKVYMTGSVQENTELYELVEASGGLIVSEDHDWGDRHMDRDVNTGLDPVRGIVDRYMLRMFSSKKAFVSQRVEALADAVEASGAEGVLFYLRIYEDSPSWDFPEQNKRLKAMGKKVDYLAKQGTEITGNIKLRADITAFISDMKGGC</sequence>
<protein>
    <submittedName>
        <fullName evidence="6">Benzoyl-CoA reductase/2-hydroxyglutaryl-CoA dehydratase subunit BcrC/BadD/HgdB</fullName>
    </submittedName>
</protein>
<dbReference type="Proteomes" id="UP001519271">
    <property type="component" value="Unassembled WGS sequence"/>
</dbReference>
<dbReference type="EMBL" id="JAGGKC010000030">
    <property type="protein sequence ID" value="MBP1920448.1"/>
    <property type="molecule type" value="Genomic_DNA"/>
</dbReference>
<evidence type="ECO:0000256" key="5">
    <source>
        <dbReference type="ARBA" id="ARBA00023014"/>
    </source>
</evidence>
<gene>
    <name evidence="6" type="ORF">J2Z34_002960</name>
</gene>
<comment type="caution">
    <text evidence="6">The sequence shown here is derived from an EMBL/GenBank/DDBJ whole genome shotgun (WGS) entry which is preliminary data.</text>
</comment>
<accession>A0ABS4G7A4</accession>
<keyword evidence="7" id="KW-1185">Reference proteome</keyword>
<dbReference type="Gene3D" id="3.40.50.11900">
    <property type="match status" value="1"/>
</dbReference>
<evidence type="ECO:0000256" key="2">
    <source>
        <dbReference type="ARBA" id="ARBA00005806"/>
    </source>
</evidence>
<dbReference type="Gene3D" id="1.20.1270.370">
    <property type="match status" value="1"/>
</dbReference>
<evidence type="ECO:0000313" key="6">
    <source>
        <dbReference type="EMBL" id="MBP1920448.1"/>
    </source>
</evidence>
<keyword evidence="3" id="KW-0479">Metal-binding</keyword>
<reference evidence="6 7" key="1">
    <citation type="submission" date="2021-03" db="EMBL/GenBank/DDBJ databases">
        <title>Genomic Encyclopedia of Type Strains, Phase IV (KMG-IV): sequencing the most valuable type-strain genomes for metagenomic binning, comparative biology and taxonomic classification.</title>
        <authorList>
            <person name="Goeker M."/>
        </authorList>
    </citation>
    <scope>NUCLEOTIDE SEQUENCE [LARGE SCALE GENOMIC DNA]</scope>
    <source>
        <strain evidence="6 7">DSM 6139</strain>
    </source>
</reference>
<name>A0ABS4G7A4_9CLOT</name>
<evidence type="ECO:0000256" key="4">
    <source>
        <dbReference type="ARBA" id="ARBA00023004"/>
    </source>
</evidence>
<keyword evidence="4" id="KW-0408">Iron</keyword>
<organism evidence="6 7">
    <name type="scientific">Youngiibacter multivorans</name>
    <dbReference type="NCBI Taxonomy" id="937251"/>
    <lineage>
        <taxon>Bacteria</taxon>
        <taxon>Bacillati</taxon>
        <taxon>Bacillota</taxon>
        <taxon>Clostridia</taxon>
        <taxon>Eubacteriales</taxon>
        <taxon>Clostridiaceae</taxon>
        <taxon>Youngiibacter</taxon>
    </lineage>
</organism>
<comment type="similarity">
    <text evidence="2">Belongs to the FldB/FldC dehydratase alpha/beta subunit family.</text>
</comment>
<comment type="cofactor">
    <cofactor evidence="1">
        <name>[4Fe-4S] cluster</name>
        <dbReference type="ChEBI" id="CHEBI:49883"/>
    </cofactor>
</comment>
<evidence type="ECO:0000313" key="7">
    <source>
        <dbReference type="Proteomes" id="UP001519271"/>
    </source>
</evidence>
<evidence type="ECO:0000256" key="1">
    <source>
        <dbReference type="ARBA" id="ARBA00001966"/>
    </source>
</evidence>
<dbReference type="InterPro" id="IPR010327">
    <property type="entry name" value="FldB/FldC_alpha/beta"/>
</dbReference>
<dbReference type="PANTHER" id="PTHR30548">
    <property type="entry name" value="2-HYDROXYGLUTARYL-COA DEHYDRATASE, D-COMPONENT-RELATED"/>
    <property type="match status" value="1"/>
</dbReference>
<keyword evidence="5" id="KW-0411">Iron-sulfur</keyword>
<dbReference type="PANTHER" id="PTHR30548:SF5">
    <property type="entry name" value="SUBUNIT OF OXYGEN-SENSITIVE 2-HYDROXYISOCAPROYL-COA DEHYDRATASE"/>
    <property type="match status" value="1"/>
</dbReference>
<dbReference type="RefSeq" id="WP_209460623.1">
    <property type="nucleotide sequence ID" value="NZ_JAGGKC010000030.1"/>
</dbReference>
<dbReference type="Pfam" id="PF06050">
    <property type="entry name" value="HGD-D"/>
    <property type="match status" value="1"/>
</dbReference>
<proteinExistence type="inferred from homology"/>
<evidence type="ECO:0000256" key="3">
    <source>
        <dbReference type="ARBA" id="ARBA00022723"/>
    </source>
</evidence>